<evidence type="ECO:0000256" key="1">
    <source>
        <dbReference type="SAM" id="MobiDB-lite"/>
    </source>
</evidence>
<dbReference type="AlphaFoldDB" id="A0A168CWQ5"/>
<keyword evidence="3" id="KW-1185">Reference proteome</keyword>
<proteinExistence type="predicted"/>
<accession>A0A168CWQ5</accession>
<feature type="compositionally biased region" description="Basic and acidic residues" evidence="1">
    <location>
        <begin position="62"/>
        <end position="71"/>
    </location>
</feature>
<protein>
    <submittedName>
        <fullName evidence="2">Uncharacterized protein</fullName>
    </submittedName>
</protein>
<dbReference type="Proteomes" id="UP000242877">
    <property type="component" value="Unassembled WGS sequence"/>
</dbReference>
<gene>
    <name evidence="2" type="ORF">AAP_00739</name>
</gene>
<organism evidence="2 3">
    <name type="scientific">Ascosphaera apis ARSEF 7405</name>
    <dbReference type="NCBI Taxonomy" id="392613"/>
    <lineage>
        <taxon>Eukaryota</taxon>
        <taxon>Fungi</taxon>
        <taxon>Dikarya</taxon>
        <taxon>Ascomycota</taxon>
        <taxon>Pezizomycotina</taxon>
        <taxon>Eurotiomycetes</taxon>
        <taxon>Eurotiomycetidae</taxon>
        <taxon>Onygenales</taxon>
        <taxon>Ascosphaeraceae</taxon>
        <taxon>Ascosphaera</taxon>
    </lineage>
</organism>
<evidence type="ECO:0000313" key="2">
    <source>
        <dbReference type="EMBL" id="KZZ97096.1"/>
    </source>
</evidence>
<evidence type="ECO:0000313" key="3">
    <source>
        <dbReference type="Proteomes" id="UP000242877"/>
    </source>
</evidence>
<dbReference type="EMBL" id="AZGZ01000002">
    <property type="protein sequence ID" value="KZZ97096.1"/>
    <property type="molecule type" value="Genomic_DNA"/>
</dbReference>
<feature type="compositionally biased region" description="Acidic residues" evidence="1">
    <location>
        <begin position="187"/>
        <end position="197"/>
    </location>
</feature>
<name>A0A168CWQ5_9EURO</name>
<reference evidence="2 3" key="1">
    <citation type="journal article" date="2016" name="Genome Biol. Evol.">
        <title>Divergent and convergent evolution of fungal pathogenicity.</title>
        <authorList>
            <person name="Shang Y."/>
            <person name="Xiao G."/>
            <person name="Zheng P."/>
            <person name="Cen K."/>
            <person name="Zhan S."/>
            <person name="Wang C."/>
        </authorList>
    </citation>
    <scope>NUCLEOTIDE SEQUENCE [LARGE SCALE GENOMIC DNA]</scope>
    <source>
        <strain evidence="2 3">ARSEF 7405</strain>
    </source>
</reference>
<comment type="caution">
    <text evidence="2">The sequence shown here is derived from an EMBL/GenBank/DDBJ whole genome shotgun (WGS) entry which is preliminary data.</text>
</comment>
<sequence>MASSTPMSGLDRPIKPRFVLDETNTIDTIVSDDIDDPCISGALPDDSNGHGATYGTASKDASVCREEESPKELPSSIVDSILDSEDSRDCYNPQTQNHRVYEHGYHLPTESSDRPSSNFVSLGNKRRYILPSTPTRKGRDCEDPILDTSSPLLSRRGSITPRGASMIASSHAGRSPIPLRGQKDIINDDDDDDDDVEFASPRVYRSLQTPLVSAISPSQQHDCATSNLPTFMKLNSTCPSRRFVVQNPRYSVDIHSQPKEGGNTEATNIKHLDIAPKVPQLPQLKPPNLAASHLRSQRSPKKPINLVQNGLAANLRSWIINADARKEAMAHALHSNAIDILLRSPSLEK</sequence>
<dbReference type="VEuPathDB" id="FungiDB:AAP_00739"/>
<dbReference type="OrthoDB" id="5389296at2759"/>
<feature type="region of interest" description="Disordered" evidence="1">
    <location>
        <begin position="32"/>
        <end position="74"/>
    </location>
</feature>
<feature type="region of interest" description="Disordered" evidence="1">
    <location>
        <begin position="130"/>
        <end position="197"/>
    </location>
</feature>